<feature type="domain" description="N-acetyltransferase" evidence="1">
    <location>
        <begin position="4"/>
        <end position="152"/>
    </location>
</feature>
<gene>
    <name evidence="3" type="ORF">CU041_17700</name>
    <name evidence="2" type="ORF">JF547_08780</name>
</gene>
<dbReference type="RefSeq" id="WP_101247894.1">
    <property type="nucleotide sequence ID" value="NZ_JAEKJW010000002.1"/>
</dbReference>
<evidence type="ECO:0000259" key="1">
    <source>
        <dbReference type="PROSITE" id="PS51186"/>
    </source>
</evidence>
<dbReference type="Pfam" id="PF13302">
    <property type="entry name" value="Acetyltransf_3"/>
    <property type="match status" value="1"/>
</dbReference>
<keyword evidence="2" id="KW-0808">Transferase</keyword>
<dbReference type="Proteomes" id="UP000664405">
    <property type="component" value="Unassembled WGS sequence"/>
</dbReference>
<evidence type="ECO:0000313" key="4">
    <source>
        <dbReference type="Proteomes" id="UP000233365"/>
    </source>
</evidence>
<dbReference type="GO" id="GO:0016747">
    <property type="term" value="F:acyltransferase activity, transferring groups other than amino-acyl groups"/>
    <property type="evidence" value="ECO:0007669"/>
    <property type="project" value="InterPro"/>
</dbReference>
<dbReference type="PANTHER" id="PTHR43415:SF3">
    <property type="entry name" value="GNAT-FAMILY ACETYLTRANSFERASE"/>
    <property type="match status" value="1"/>
</dbReference>
<evidence type="ECO:0000313" key="2">
    <source>
        <dbReference type="EMBL" id="MBN8196556.1"/>
    </source>
</evidence>
<accession>A0A8I1SJL6</accession>
<evidence type="ECO:0000313" key="5">
    <source>
        <dbReference type="Proteomes" id="UP000664405"/>
    </source>
</evidence>
<dbReference type="EMBL" id="JAEKJW010000002">
    <property type="protein sequence ID" value="MBN8196556.1"/>
    <property type="molecule type" value="Genomic_DNA"/>
</dbReference>
<reference evidence="2" key="2">
    <citation type="submission" date="2020-12" db="EMBL/GenBank/DDBJ databases">
        <title>Oil enriched cultivation method for isolating marine PHA-producing bacteria.</title>
        <authorList>
            <person name="Zheng W."/>
            <person name="Yu S."/>
            <person name="Huang Y."/>
        </authorList>
    </citation>
    <scope>NUCLEOTIDE SEQUENCE</scope>
    <source>
        <strain evidence="2">SY-2-3</strain>
    </source>
</reference>
<proteinExistence type="predicted"/>
<dbReference type="AlphaFoldDB" id="A0A8I1SJL6"/>
<dbReference type="Gene3D" id="3.40.630.30">
    <property type="match status" value="1"/>
</dbReference>
<name>A0A8I1SJL6_9PROT</name>
<evidence type="ECO:0000313" key="3">
    <source>
        <dbReference type="EMBL" id="PKR47900.1"/>
    </source>
</evidence>
<sequence>MLHIKIRECRAEDSLDILSWRNDPTTRAMSLNSDLITIEQHEKWFTQTLSAPDSFIFIGEIDGDKVGMVRFDRVSGQLSAKVSINLNPKHRGQRKAVPLLRACVEKFRQIHSHEIIAVVRIDNAASNNTFKSAGFLEVESKPEHGILYYTLN</sequence>
<organism evidence="2 5">
    <name type="scientific">Thalassospira povalilytica</name>
    <dbReference type="NCBI Taxonomy" id="732237"/>
    <lineage>
        <taxon>Bacteria</taxon>
        <taxon>Pseudomonadati</taxon>
        <taxon>Pseudomonadota</taxon>
        <taxon>Alphaproteobacteria</taxon>
        <taxon>Rhodospirillales</taxon>
        <taxon>Thalassospiraceae</taxon>
        <taxon>Thalassospira</taxon>
    </lineage>
</organism>
<keyword evidence="4" id="KW-1185">Reference proteome</keyword>
<dbReference type="PROSITE" id="PS51186">
    <property type="entry name" value="GNAT"/>
    <property type="match status" value="1"/>
</dbReference>
<dbReference type="EMBL" id="PGTS01000007">
    <property type="protein sequence ID" value="PKR47900.1"/>
    <property type="molecule type" value="Genomic_DNA"/>
</dbReference>
<dbReference type="PANTHER" id="PTHR43415">
    <property type="entry name" value="SPERMIDINE N(1)-ACETYLTRANSFERASE"/>
    <property type="match status" value="1"/>
</dbReference>
<dbReference type="InterPro" id="IPR016181">
    <property type="entry name" value="Acyl_CoA_acyltransferase"/>
</dbReference>
<dbReference type="InterPro" id="IPR000182">
    <property type="entry name" value="GNAT_dom"/>
</dbReference>
<dbReference type="Proteomes" id="UP000233365">
    <property type="component" value="Unassembled WGS sequence"/>
</dbReference>
<comment type="caution">
    <text evidence="2">The sequence shown here is derived from an EMBL/GenBank/DDBJ whole genome shotgun (WGS) entry which is preliminary data.</text>
</comment>
<protein>
    <submittedName>
        <fullName evidence="2">GNAT family N-acetyltransferase</fullName>
    </submittedName>
</protein>
<reference evidence="3 4" key="1">
    <citation type="submission" date="2017-11" db="EMBL/GenBank/DDBJ databases">
        <title>Biodiversity and function of Thalassospira species in the particle-attached aromatic-hydrocarbon-degrading consortia from the surface seawater of the China South Sea.</title>
        <authorList>
            <person name="Dong C."/>
            <person name="Liu R."/>
            <person name="Shao Z."/>
        </authorList>
    </citation>
    <scope>NUCLEOTIDE SEQUENCE [LARGE SCALE GENOMIC DNA]</scope>
    <source>
        <strain evidence="3 4">139Z-12</strain>
    </source>
</reference>
<dbReference type="SUPFAM" id="SSF55729">
    <property type="entry name" value="Acyl-CoA N-acyltransferases (Nat)"/>
    <property type="match status" value="1"/>
</dbReference>